<dbReference type="InterPro" id="IPR020843">
    <property type="entry name" value="ER"/>
</dbReference>
<dbReference type="PANTHER" id="PTHR44013:SF1">
    <property type="entry name" value="ZINC-TYPE ALCOHOL DEHYDROGENASE-LIKE PROTEIN C16A3.02C"/>
    <property type="match status" value="1"/>
</dbReference>
<protein>
    <submittedName>
        <fullName evidence="2">NADPH:quinone reductase</fullName>
    </submittedName>
</protein>
<accession>A0ABQ4BUL1</accession>
<evidence type="ECO:0000259" key="1">
    <source>
        <dbReference type="SMART" id="SM00829"/>
    </source>
</evidence>
<keyword evidence="3" id="KW-1185">Reference proteome</keyword>
<reference evidence="2 3" key="1">
    <citation type="submission" date="2021-01" db="EMBL/GenBank/DDBJ databases">
        <title>Whole genome shotgun sequence of Asanoa iriomotensis NBRC 100142.</title>
        <authorList>
            <person name="Komaki H."/>
            <person name="Tamura T."/>
        </authorList>
    </citation>
    <scope>NUCLEOTIDE SEQUENCE [LARGE SCALE GENOMIC DNA]</scope>
    <source>
        <strain evidence="2 3">NBRC 100142</strain>
    </source>
</reference>
<dbReference type="SUPFAM" id="SSF50129">
    <property type="entry name" value="GroES-like"/>
    <property type="match status" value="1"/>
</dbReference>
<dbReference type="InterPro" id="IPR002364">
    <property type="entry name" value="Quin_OxRdtase/zeta-crystal_CS"/>
</dbReference>
<dbReference type="InterPro" id="IPR052733">
    <property type="entry name" value="Chloroplast_QOR"/>
</dbReference>
<evidence type="ECO:0000313" key="2">
    <source>
        <dbReference type="EMBL" id="GIF54213.1"/>
    </source>
</evidence>
<gene>
    <name evidence="2" type="ORF">Air01nite_03080</name>
</gene>
<dbReference type="SMART" id="SM00829">
    <property type="entry name" value="PKS_ER"/>
    <property type="match status" value="1"/>
</dbReference>
<feature type="domain" description="Enoyl reductase (ER)" evidence="1">
    <location>
        <begin position="7"/>
        <end position="286"/>
    </location>
</feature>
<dbReference type="EMBL" id="BONC01000001">
    <property type="protein sequence ID" value="GIF54213.1"/>
    <property type="molecule type" value="Genomic_DNA"/>
</dbReference>
<dbReference type="InterPro" id="IPR036291">
    <property type="entry name" value="NAD(P)-bd_dom_sf"/>
</dbReference>
<dbReference type="InterPro" id="IPR013154">
    <property type="entry name" value="ADH-like_N"/>
</dbReference>
<dbReference type="SUPFAM" id="SSF51735">
    <property type="entry name" value="NAD(P)-binding Rossmann-fold domains"/>
    <property type="match status" value="1"/>
</dbReference>
<name>A0ABQ4BUL1_9ACTN</name>
<dbReference type="Pfam" id="PF13602">
    <property type="entry name" value="ADH_zinc_N_2"/>
    <property type="match status" value="1"/>
</dbReference>
<sequence length="289" mass="28689">MRIHRYGGPDVIVADEVPPPVAGAGEVVIRVAATAFNPSEVGLRRGLLRDVLPVGFPYTMGWDVSGTVVTAGVGFTPGEAVVGRLDAGGAAADFAVAPAEALVAVPAGVPLTGAATLPVAGLTAAHAVAGLRAGQRVLVNGAGGGVGWFAVQLAKRAGAHVVATASPRSAGLVARAGADEVVDHTRTSLHDLAVDVLVHLAPAPAPVDAVRPGGTIVSATGPVAAPPSVRSTHFVVAADPAALARLVALVAAGALRVDVAATRPLTDLAAVHRDAEEDRIRGKVLLVPG</sequence>
<dbReference type="Pfam" id="PF08240">
    <property type="entry name" value="ADH_N"/>
    <property type="match status" value="1"/>
</dbReference>
<dbReference type="Proteomes" id="UP000624325">
    <property type="component" value="Unassembled WGS sequence"/>
</dbReference>
<evidence type="ECO:0000313" key="3">
    <source>
        <dbReference type="Proteomes" id="UP000624325"/>
    </source>
</evidence>
<comment type="caution">
    <text evidence="2">The sequence shown here is derived from an EMBL/GenBank/DDBJ whole genome shotgun (WGS) entry which is preliminary data.</text>
</comment>
<proteinExistence type="predicted"/>
<dbReference type="Gene3D" id="3.40.50.720">
    <property type="entry name" value="NAD(P)-binding Rossmann-like Domain"/>
    <property type="match status" value="1"/>
</dbReference>
<dbReference type="InterPro" id="IPR011032">
    <property type="entry name" value="GroES-like_sf"/>
</dbReference>
<dbReference type="PANTHER" id="PTHR44013">
    <property type="entry name" value="ZINC-TYPE ALCOHOL DEHYDROGENASE-LIKE PROTEIN C16A3.02C"/>
    <property type="match status" value="1"/>
</dbReference>
<organism evidence="2 3">
    <name type="scientific">Asanoa iriomotensis</name>
    <dbReference type="NCBI Taxonomy" id="234613"/>
    <lineage>
        <taxon>Bacteria</taxon>
        <taxon>Bacillati</taxon>
        <taxon>Actinomycetota</taxon>
        <taxon>Actinomycetes</taxon>
        <taxon>Micromonosporales</taxon>
        <taxon>Micromonosporaceae</taxon>
        <taxon>Asanoa</taxon>
    </lineage>
</organism>
<dbReference type="Gene3D" id="3.90.180.10">
    <property type="entry name" value="Medium-chain alcohol dehydrogenases, catalytic domain"/>
    <property type="match status" value="1"/>
</dbReference>
<dbReference type="PROSITE" id="PS01162">
    <property type="entry name" value="QOR_ZETA_CRYSTAL"/>
    <property type="match status" value="1"/>
</dbReference>
<dbReference type="CDD" id="cd05289">
    <property type="entry name" value="MDR_like_2"/>
    <property type="match status" value="1"/>
</dbReference>